<dbReference type="PANTHER" id="PTHR12290">
    <property type="entry name" value="CORNICHON-RELATED"/>
    <property type="match status" value="1"/>
</dbReference>
<dbReference type="RefSeq" id="XP_018276122.1">
    <property type="nucleotide sequence ID" value="XM_018424226.1"/>
</dbReference>
<feature type="domain" description="DNA/pantothenate metabolism flavoprotein C-terminal" evidence="3">
    <location>
        <begin position="179"/>
        <end position="278"/>
    </location>
</feature>
<comment type="similarity">
    <text evidence="1">Belongs to the PPC synthetase family.</text>
</comment>
<feature type="region of interest" description="Disordered" evidence="2">
    <location>
        <begin position="1"/>
        <end position="30"/>
    </location>
</feature>
<evidence type="ECO:0000256" key="2">
    <source>
        <dbReference type="SAM" id="MobiDB-lite"/>
    </source>
</evidence>
<dbReference type="SUPFAM" id="SSF102645">
    <property type="entry name" value="CoaB-like"/>
    <property type="match status" value="1"/>
</dbReference>
<dbReference type="GO" id="GO:0003824">
    <property type="term" value="F:catalytic activity"/>
    <property type="evidence" value="ECO:0007669"/>
    <property type="project" value="UniProtKB-ARBA"/>
</dbReference>
<accession>A0A0J0XEZ4</accession>
<dbReference type="InterPro" id="IPR007085">
    <property type="entry name" value="DNA/pantothenate-metab_flavo_C"/>
</dbReference>
<evidence type="ECO:0000256" key="1">
    <source>
        <dbReference type="ARBA" id="ARBA00005703"/>
    </source>
</evidence>
<dbReference type="GO" id="GO:0015937">
    <property type="term" value="P:coenzyme A biosynthetic process"/>
    <property type="evidence" value="ECO:0007669"/>
    <property type="project" value="UniProtKB-ARBA"/>
</dbReference>
<reference evidence="4 5" key="1">
    <citation type="submission" date="2015-03" db="EMBL/GenBank/DDBJ databases">
        <title>Genomics and transcriptomics of the oil-accumulating basidiomycete yeast T. oleaginosus allow insights into substrate utilization and the diverse evolutionary trajectories of mating systems in fungi.</title>
        <authorList>
            <consortium name="DOE Joint Genome Institute"/>
            <person name="Kourist R."/>
            <person name="Kracht O."/>
            <person name="Bracharz F."/>
            <person name="Lipzen A."/>
            <person name="Nolan M."/>
            <person name="Ohm R."/>
            <person name="Grigoriev I."/>
            <person name="Sun S."/>
            <person name="Heitman J."/>
            <person name="Bruck T."/>
            <person name="Nowrousian M."/>
        </authorList>
    </citation>
    <scope>NUCLEOTIDE SEQUENCE [LARGE SCALE GENOMIC DNA]</scope>
    <source>
        <strain evidence="4 5">IBC0246</strain>
    </source>
</reference>
<sequence>MSEASSAQPSRAASPTPGREFSTESYFNTQRPPARLEVQTEMMREFVKKWDGKKRVVLVTSGGTTVPLESNTVRFLDNFSAGTRGATSAEYFLGAGYAVIFMHRLHSLRPFSRHYSHSLNPFLDLLTISSDSVVATPEQAKHLLPVLRAYNKAHDEGTMLSIDFQTVNDYLWLLRAAGTVMAPLERRGMFYLAAAVSDFFLPDDKVAEHKIQSAKGSLHLEMDQVPKVLRPLVQEWTPEGYIVSFKLETDDNLLVPKARAALARYGHQLVIGNELHSRKYRVVFVERAITPPASGKEGYFTGGVRGLVDKRITGAMTPPLRGAVTPGGGAYEETWLELGQLNGGDKEKEIEEYIIAELVARHEAWIKAKK</sequence>
<evidence type="ECO:0000259" key="3">
    <source>
        <dbReference type="Pfam" id="PF04127"/>
    </source>
</evidence>
<feature type="compositionally biased region" description="Low complexity" evidence="2">
    <location>
        <begin position="1"/>
        <end position="17"/>
    </location>
</feature>
<proteinExistence type="inferred from homology"/>
<dbReference type="GeneID" id="28984829"/>
<evidence type="ECO:0000313" key="4">
    <source>
        <dbReference type="EMBL" id="KLT39631.1"/>
    </source>
</evidence>
<organism evidence="4 5">
    <name type="scientific">Cutaneotrichosporon oleaginosum</name>
    <dbReference type="NCBI Taxonomy" id="879819"/>
    <lineage>
        <taxon>Eukaryota</taxon>
        <taxon>Fungi</taxon>
        <taxon>Dikarya</taxon>
        <taxon>Basidiomycota</taxon>
        <taxon>Agaricomycotina</taxon>
        <taxon>Tremellomycetes</taxon>
        <taxon>Trichosporonales</taxon>
        <taxon>Trichosporonaceae</taxon>
        <taxon>Cutaneotrichosporon</taxon>
    </lineage>
</organism>
<dbReference type="EMBL" id="KQ087253">
    <property type="protein sequence ID" value="KLT39631.1"/>
    <property type="molecule type" value="Genomic_DNA"/>
</dbReference>
<dbReference type="AlphaFoldDB" id="A0A0J0XEZ4"/>
<dbReference type="Proteomes" id="UP000053611">
    <property type="component" value="Unassembled WGS sequence"/>
</dbReference>
<evidence type="ECO:0000313" key="5">
    <source>
        <dbReference type="Proteomes" id="UP000053611"/>
    </source>
</evidence>
<name>A0A0J0XEZ4_9TREE</name>
<gene>
    <name evidence="4" type="ORF">CC85DRAFT_288353</name>
</gene>
<dbReference type="Pfam" id="PF04127">
    <property type="entry name" value="DFP"/>
    <property type="match status" value="1"/>
</dbReference>
<dbReference type="Gene3D" id="3.40.50.10300">
    <property type="entry name" value="CoaB-like"/>
    <property type="match status" value="1"/>
</dbReference>
<dbReference type="STRING" id="879819.A0A0J0XEZ4"/>
<dbReference type="OrthoDB" id="70224at2759"/>
<protein>
    <submittedName>
        <fullName evidence="4">DFP-domain-containing protein</fullName>
    </submittedName>
</protein>
<keyword evidence="5" id="KW-1185">Reference proteome</keyword>
<dbReference type="InterPro" id="IPR035929">
    <property type="entry name" value="CoaB-like_sf"/>
</dbReference>